<name>A0A4R3VZZ2_9SPHI</name>
<keyword evidence="2" id="KW-1185">Reference proteome</keyword>
<dbReference type="EMBL" id="SMBZ01000008">
    <property type="protein sequence ID" value="TCV18779.1"/>
    <property type="molecule type" value="Genomic_DNA"/>
</dbReference>
<organism evidence="1 2">
    <name type="scientific">Sphingobacterium alimentarium</name>
    <dbReference type="NCBI Taxonomy" id="797292"/>
    <lineage>
        <taxon>Bacteria</taxon>
        <taxon>Pseudomonadati</taxon>
        <taxon>Bacteroidota</taxon>
        <taxon>Sphingobacteriia</taxon>
        <taxon>Sphingobacteriales</taxon>
        <taxon>Sphingobacteriaceae</taxon>
        <taxon>Sphingobacterium</taxon>
    </lineage>
</organism>
<evidence type="ECO:0000313" key="2">
    <source>
        <dbReference type="Proteomes" id="UP000295197"/>
    </source>
</evidence>
<sequence length="327" mass="38854">MFYNDKDSKHIQYLHNSNNIWKNKIRQPEVIIINEISAGIEMNILVCGLNSYLGKSSLIYLQDDHNLVHGIVRDAHLLTKKIKGKVNAQLHNLDMIRYNPDKVTFTLPQCEVAFYFTQSPELYDHVGANYELLSLRNFIQFSQRNACNRIVYIGTIYDRKYLRAVEKLFKETEVNYTIVLKDIAIGQGTSFEEFMRKMLQRRFIYLYKPHKKIQVNPVKLPDLMDWLRKTDWSVQYINTNIEFSGNQTYELEELMLLYEEKYGNNKRHTIVPIHNKPLVKWCNKYLSGIPYDQYAQYIVELCEREDLDNFKWKKVTSPIRWSALESI</sequence>
<dbReference type="AlphaFoldDB" id="A0A4R3VZZ2"/>
<protein>
    <submittedName>
        <fullName evidence="1">Uncharacterized protein</fullName>
    </submittedName>
</protein>
<comment type="caution">
    <text evidence="1">The sequence shown here is derived from an EMBL/GenBank/DDBJ whole genome shotgun (WGS) entry which is preliminary data.</text>
</comment>
<reference evidence="1 2" key="1">
    <citation type="submission" date="2019-03" db="EMBL/GenBank/DDBJ databases">
        <title>Genomic Encyclopedia of Type Strains, Phase IV (KMG-IV): sequencing the most valuable type-strain genomes for metagenomic binning, comparative biology and taxonomic classification.</title>
        <authorList>
            <person name="Goeker M."/>
        </authorList>
    </citation>
    <scope>NUCLEOTIDE SEQUENCE [LARGE SCALE GENOMIC DNA]</scope>
    <source>
        <strain evidence="1 2">DSM 22362</strain>
    </source>
</reference>
<dbReference type="InterPro" id="IPR036291">
    <property type="entry name" value="NAD(P)-bd_dom_sf"/>
</dbReference>
<proteinExistence type="predicted"/>
<dbReference type="Gene3D" id="3.40.50.720">
    <property type="entry name" value="NAD(P)-binding Rossmann-like Domain"/>
    <property type="match status" value="1"/>
</dbReference>
<evidence type="ECO:0000313" key="1">
    <source>
        <dbReference type="EMBL" id="TCV18779.1"/>
    </source>
</evidence>
<dbReference type="SUPFAM" id="SSF51735">
    <property type="entry name" value="NAD(P)-binding Rossmann-fold domains"/>
    <property type="match status" value="1"/>
</dbReference>
<dbReference type="Proteomes" id="UP000295197">
    <property type="component" value="Unassembled WGS sequence"/>
</dbReference>
<gene>
    <name evidence="1" type="ORF">EDC17_100828</name>
</gene>
<accession>A0A4R3VZZ2</accession>